<dbReference type="HAMAP" id="MF_01306_B">
    <property type="entry name" value="Ribosomal_uS4_B"/>
    <property type="match status" value="1"/>
</dbReference>
<dbReference type="Gene3D" id="1.10.1050.10">
    <property type="entry name" value="Ribosomal Protein S4 Delta 41, Chain A, domain 1"/>
    <property type="match status" value="1"/>
</dbReference>
<dbReference type="GO" id="GO:0042274">
    <property type="term" value="P:ribosomal small subunit biogenesis"/>
    <property type="evidence" value="ECO:0007669"/>
    <property type="project" value="TreeGrafter"/>
</dbReference>
<evidence type="ECO:0000259" key="10">
    <source>
        <dbReference type="SMART" id="SM01390"/>
    </source>
</evidence>
<dbReference type="SUPFAM" id="SSF55174">
    <property type="entry name" value="Alpha-L RNA-binding motif"/>
    <property type="match status" value="1"/>
</dbReference>
<dbReference type="CDD" id="cd00165">
    <property type="entry name" value="S4"/>
    <property type="match status" value="1"/>
</dbReference>
<dbReference type="RefSeq" id="WP_106453808.1">
    <property type="nucleotide sequence ID" value="NZ_PXYH01000014.1"/>
</dbReference>
<keyword evidence="2 7" id="KW-0699">rRNA-binding</keyword>
<name>A0A2P7QT73_9GAMM</name>
<dbReference type="InterPro" id="IPR005709">
    <property type="entry name" value="Ribosomal_uS4_bac-type"/>
</dbReference>
<dbReference type="SMART" id="SM00363">
    <property type="entry name" value="S4"/>
    <property type="match status" value="1"/>
</dbReference>
<keyword evidence="3 7" id="KW-0694">RNA-binding</keyword>
<organism evidence="11 12">
    <name type="scientific">Zobellella taiwanensis</name>
    <dbReference type="NCBI Taxonomy" id="347535"/>
    <lineage>
        <taxon>Bacteria</taxon>
        <taxon>Pseudomonadati</taxon>
        <taxon>Pseudomonadota</taxon>
        <taxon>Gammaproteobacteria</taxon>
        <taxon>Aeromonadales</taxon>
        <taxon>Aeromonadaceae</taxon>
        <taxon>Zobellella</taxon>
    </lineage>
</organism>
<dbReference type="Gene3D" id="3.10.290.10">
    <property type="entry name" value="RNA-binding S4 domain"/>
    <property type="match status" value="1"/>
</dbReference>
<sequence length="206" mass="23373">MARYLGPKLKLSRREGTDLFLKSGVRAIDSKCKIDTAPGQHGARKPRLSDYGVQLREKQKVRRIYGVLEKQFRNYYKEAARLKGNTGENLLQLLEGRLDNVVYRMGFGATRAESRQLVSHKAILVNGKVVNIPSFQVSPEDVVSVREKAKKQARIKAALEVSGQREKPTWVEVDATNMQGTYKRLPERSDLSAEINEQLIVELYSK</sequence>
<dbReference type="PROSITE" id="PS50889">
    <property type="entry name" value="S4"/>
    <property type="match status" value="1"/>
</dbReference>
<reference evidence="11 12" key="1">
    <citation type="submission" date="2018-03" db="EMBL/GenBank/DDBJ databases">
        <title>The draft genome of Zobellella taiwanensis JCM 13381.</title>
        <authorList>
            <person name="Liu L."/>
            <person name="Li L."/>
            <person name="Wang T."/>
            <person name="Zhang X."/>
            <person name="Liang L."/>
        </authorList>
    </citation>
    <scope>NUCLEOTIDE SEQUENCE [LARGE SCALE GENOMIC DNA]</scope>
    <source>
        <strain evidence="11 12">JCM 13381</strain>
    </source>
</reference>
<dbReference type="AlphaFoldDB" id="A0A2P7QT73"/>
<dbReference type="NCBIfam" id="TIGR01017">
    <property type="entry name" value="rpsD_bact"/>
    <property type="match status" value="1"/>
</dbReference>
<dbReference type="FunFam" id="1.10.1050.10:FF:000001">
    <property type="entry name" value="30S ribosomal protein S4"/>
    <property type="match status" value="1"/>
</dbReference>
<dbReference type="PANTHER" id="PTHR11831">
    <property type="entry name" value="30S 40S RIBOSOMAL PROTEIN"/>
    <property type="match status" value="1"/>
</dbReference>
<dbReference type="EMBL" id="PXYH01000014">
    <property type="protein sequence ID" value="PSJ41155.1"/>
    <property type="molecule type" value="Genomic_DNA"/>
</dbReference>
<feature type="domain" description="RNA-binding S4" evidence="9">
    <location>
        <begin position="96"/>
        <end position="160"/>
    </location>
</feature>
<dbReference type="InterPro" id="IPR001912">
    <property type="entry name" value="Ribosomal_uS4_N"/>
</dbReference>
<comment type="similarity">
    <text evidence="1 7 8">Belongs to the universal ribosomal protein uS4 family.</text>
</comment>
<protein>
    <recommendedName>
        <fullName evidence="6 7">Small ribosomal subunit protein uS4</fullName>
    </recommendedName>
</protein>
<dbReference type="OrthoDB" id="9803672at2"/>
<dbReference type="GO" id="GO:0006412">
    <property type="term" value="P:translation"/>
    <property type="evidence" value="ECO:0007669"/>
    <property type="project" value="UniProtKB-UniRule"/>
</dbReference>
<evidence type="ECO:0000256" key="6">
    <source>
        <dbReference type="ARBA" id="ARBA00035254"/>
    </source>
</evidence>
<evidence type="ECO:0000256" key="1">
    <source>
        <dbReference type="ARBA" id="ARBA00007465"/>
    </source>
</evidence>
<comment type="function">
    <text evidence="7">With S5 and S12 plays an important role in translational accuracy.</text>
</comment>
<evidence type="ECO:0000256" key="3">
    <source>
        <dbReference type="ARBA" id="ARBA00022884"/>
    </source>
</evidence>
<dbReference type="PANTHER" id="PTHR11831:SF4">
    <property type="entry name" value="SMALL RIBOSOMAL SUBUNIT PROTEIN US4M"/>
    <property type="match status" value="1"/>
</dbReference>
<accession>A0A2P7QT73</accession>
<feature type="domain" description="Small ribosomal subunit protein uS4 N-terminal" evidence="10">
    <location>
        <begin position="3"/>
        <end position="95"/>
    </location>
</feature>
<dbReference type="GO" id="GO:0019843">
    <property type="term" value="F:rRNA binding"/>
    <property type="evidence" value="ECO:0007669"/>
    <property type="project" value="UniProtKB-UniRule"/>
</dbReference>
<evidence type="ECO:0000256" key="8">
    <source>
        <dbReference type="RuleBase" id="RU003699"/>
    </source>
</evidence>
<evidence type="ECO:0000259" key="9">
    <source>
        <dbReference type="SMART" id="SM00363"/>
    </source>
</evidence>
<dbReference type="GO" id="GO:0015935">
    <property type="term" value="C:small ribosomal subunit"/>
    <property type="evidence" value="ECO:0007669"/>
    <property type="project" value="InterPro"/>
</dbReference>
<dbReference type="NCBIfam" id="NF003717">
    <property type="entry name" value="PRK05327.1"/>
    <property type="match status" value="1"/>
</dbReference>
<comment type="subunit">
    <text evidence="7">Part of the 30S ribosomal subunit. Contacts protein S5. The interaction surface between S4 and S5 is involved in control of translational fidelity.</text>
</comment>
<dbReference type="Pfam" id="PF00163">
    <property type="entry name" value="Ribosomal_S4"/>
    <property type="match status" value="1"/>
</dbReference>
<evidence type="ECO:0000256" key="5">
    <source>
        <dbReference type="ARBA" id="ARBA00023274"/>
    </source>
</evidence>
<dbReference type="InterPro" id="IPR018079">
    <property type="entry name" value="Ribosomal_uS4_CS"/>
</dbReference>
<evidence type="ECO:0000313" key="11">
    <source>
        <dbReference type="EMBL" id="PSJ41155.1"/>
    </source>
</evidence>
<keyword evidence="5 7" id="KW-0687">Ribonucleoprotein</keyword>
<dbReference type="PROSITE" id="PS00632">
    <property type="entry name" value="RIBOSOMAL_S4"/>
    <property type="match status" value="1"/>
</dbReference>
<comment type="function">
    <text evidence="7">One of the primary rRNA binding proteins, it binds directly to 16S rRNA where it nucleates assembly of the body of the 30S subunit.</text>
</comment>
<gene>
    <name evidence="7" type="primary">rpsD</name>
    <name evidence="11" type="ORF">C7I36_11290</name>
</gene>
<dbReference type="InterPro" id="IPR002942">
    <property type="entry name" value="S4_RNA-bd"/>
</dbReference>
<comment type="caution">
    <text evidence="11">The sequence shown here is derived from an EMBL/GenBank/DDBJ whole genome shotgun (WGS) entry which is preliminary data.</text>
</comment>
<dbReference type="InterPro" id="IPR022801">
    <property type="entry name" value="Ribosomal_uS4"/>
</dbReference>
<dbReference type="Pfam" id="PF01479">
    <property type="entry name" value="S4"/>
    <property type="match status" value="1"/>
</dbReference>
<evidence type="ECO:0000256" key="4">
    <source>
        <dbReference type="ARBA" id="ARBA00022980"/>
    </source>
</evidence>
<evidence type="ECO:0000256" key="7">
    <source>
        <dbReference type="HAMAP-Rule" id="MF_01306"/>
    </source>
</evidence>
<keyword evidence="4 7" id="KW-0689">Ribosomal protein</keyword>
<dbReference type="InterPro" id="IPR036986">
    <property type="entry name" value="S4_RNA-bd_sf"/>
</dbReference>
<proteinExistence type="inferred from homology"/>
<evidence type="ECO:0000256" key="2">
    <source>
        <dbReference type="ARBA" id="ARBA00022730"/>
    </source>
</evidence>
<dbReference type="FunFam" id="3.10.290.10:FF:000001">
    <property type="entry name" value="30S ribosomal protein S4"/>
    <property type="match status" value="1"/>
</dbReference>
<dbReference type="Proteomes" id="UP000242181">
    <property type="component" value="Unassembled WGS sequence"/>
</dbReference>
<keyword evidence="12" id="KW-1185">Reference proteome</keyword>
<dbReference type="GO" id="GO:0003735">
    <property type="term" value="F:structural constituent of ribosome"/>
    <property type="evidence" value="ECO:0007669"/>
    <property type="project" value="InterPro"/>
</dbReference>
<dbReference type="SMART" id="SM01390">
    <property type="entry name" value="Ribosomal_S4"/>
    <property type="match status" value="1"/>
</dbReference>
<evidence type="ECO:0000313" key="12">
    <source>
        <dbReference type="Proteomes" id="UP000242181"/>
    </source>
</evidence>